<dbReference type="AlphaFoldDB" id="C1FDM2"/>
<gene>
    <name evidence="2" type="ORF">MICPUN_51392</name>
</gene>
<proteinExistence type="predicted"/>
<dbReference type="RefSeq" id="XP_002507154.1">
    <property type="nucleotide sequence ID" value="XM_002507108.1"/>
</dbReference>
<dbReference type="Proteomes" id="UP000002009">
    <property type="component" value="Chromosome 1"/>
</dbReference>
<evidence type="ECO:0000313" key="3">
    <source>
        <dbReference type="Proteomes" id="UP000002009"/>
    </source>
</evidence>
<evidence type="ECO:0000256" key="1">
    <source>
        <dbReference type="SAM" id="MobiDB-lite"/>
    </source>
</evidence>
<evidence type="ECO:0000313" key="2">
    <source>
        <dbReference type="EMBL" id="ACO68412.1"/>
    </source>
</evidence>
<dbReference type="GeneID" id="8250086"/>
<name>C1FDM2_MICCC</name>
<sequence>MEGDFPETLLPASRLQDRYFHGASNFDVSHEAPWRGKHKPPINFGHPRGYSEDPIREHCPSNFGKGGVRHYRRRLAGPISTSLETKLSYSAGGLCPDKGPIFYGHRNTIGTKSPGKPNQRRIPNLIQRQKDNFVGMSLPPPDPLPKPPPCAPPPYARDSDKAQKPMQWRINATNASHLFRDETEYSDDIKQQQPIRGQRVGKFSPAYEAGKRELPSWGWNPKKGKNDTSVPDVLGTHDFHNAGKGRKGRANSDLPEGEYAGATTKTIAGKEPFETVGVTPKHLGLIAESPKKPSIALPAHPSTQLV</sequence>
<protein>
    <submittedName>
        <fullName evidence="2">Uncharacterized protein</fullName>
    </submittedName>
</protein>
<feature type="region of interest" description="Disordered" evidence="1">
    <location>
        <begin position="214"/>
        <end position="273"/>
    </location>
</feature>
<feature type="compositionally biased region" description="Pro residues" evidence="1">
    <location>
        <begin position="139"/>
        <end position="155"/>
    </location>
</feature>
<feature type="region of interest" description="Disordered" evidence="1">
    <location>
        <begin position="139"/>
        <end position="160"/>
    </location>
</feature>
<reference evidence="2 3" key="1">
    <citation type="journal article" date="2009" name="Science">
        <title>Green evolution and dynamic adaptations revealed by genomes of the marine picoeukaryotes Micromonas.</title>
        <authorList>
            <person name="Worden A.Z."/>
            <person name="Lee J.H."/>
            <person name="Mock T."/>
            <person name="Rouze P."/>
            <person name="Simmons M.P."/>
            <person name="Aerts A.L."/>
            <person name="Allen A.E."/>
            <person name="Cuvelier M.L."/>
            <person name="Derelle E."/>
            <person name="Everett M.V."/>
            <person name="Foulon E."/>
            <person name="Grimwood J."/>
            <person name="Gundlach H."/>
            <person name="Henrissat B."/>
            <person name="Napoli C."/>
            <person name="McDonald S.M."/>
            <person name="Parker M.S."/>
            <person name="Rombauts S."/>
            <person name="Salamov A."/>
            <person name="Von Dassow P."/>
            <person name="Badger J.H."/>
            <person name="Coutinho P.M."/>
            <person name="Demir E."/>
            <person name="Dubchak I."/>
            <person name="Gentemann C."/>
            <person name="Eikrem W."/>
            <person name="Gready J.E."/>
            <person name="John U."/>
            <person name="Lanier W."/>
            <person name="Lindquist E.A."/>
            <person name="Lucas S."/>
            <person name="Mayer K.F."/>
            <person name="Moreau H."/>
            <person name="Not F."/>
            <person name="Otillar R."/>
            <person name="Panaud O."/>
            <person name="Pangilinan J."/>
            <person name="Paulsen I."/>
            <person name="Piegu B."/>
            <person name="Poliakov A."/>
            <person name="Robbens S."/>
            <person name="Schmutz J."/>
            <person name="Toulza E."/>
            <person name="Wyss T."/>
            <person name="Zelensky A."/>
            <person name="Zhou K."/>
            <person name="Armbrust E.V."/>
            <person name="Bhattacharya D."/>
            <person name="Goodenough U.W."/>
            <person name="Van de Peer Y."/>
            <person name="Grigoriev I.V."/>
        </authorList>
    </citation>
    <scope>NUCLEOTIDE SEQUENCE [LARGE SCALE GENOMIC DNA]</scope>
    <source>
        <strain evidence="3">RCC299 / NOUM17</strain>
    </source>
</reference>
<organism evidence="2 3">
    <name type="scientific">Micromonas commoda (strain RCC299 / NOUM17 / CCMP2709)</name>
    <name type="common">Picoplanktonic green alga</name>
    <dbReference type="NCBI Taxonomy" id="296587"/>
    <lineage>
        <taxon>Eukaryota</taxon>
        <taxon>Viridiplantae</taxon>
        <taxon>Chlorophyta</taxon>
        <taxon>Mamiellophyceae</taxon>
        <taxon>Mamiellales</taxon>
        <taxon>Mamiellaceae</taxon>
        <taxon>Micromonas</taxon>
    </lineage>
</organism>
<keyword evidence="3" id="KW-1185">Reference proteome</keyword>
<dbReference type="EMBL" id="CP001574">
    <property type="protein sequence ID" value="ACO68412.1"/>
    <property type="molecule type" value="Genomic_DNA"/>
</dbReference>
<accession>C1FDM2</accession>
<dbReference type="OrthoDB" id="10630938at2759"/>